<reference evidence="9 10" key="1">
    <citation type="submission" date="2018-06" db="EMBL/GenBank/DDBJ databases">
        <title>A transcriptomic atlas of mushroom development highlights an independent origin of complex multicellularity.</title>
        <authorList>
            <consortium name="DOE Joint Genome Institute"/>
            <person name="Krizsan K."/>
            <person name="Almasi E."/>
            <person name="Merenyi Z."/>
            <person name="Sahu N."/>
            <person name="Viragh M."/>
            <person name="Koszo T."/>
            <person name="Mondo S."/>
            <person name="Kiss B."/>
            <person name="Balint B."/>
            <person name="Kues U."/>
            <person name="Barry K."/>
            <person name="Hegedus J.C."/>
            <person name="Henrissat B."/>
            <person name="Johnson J."/>
            <person name="Lipzen A."/>
            <person name="Ohm R."/>
            <person name="Nagy I."/>
            <person name="Pangilinan J."/>
            <person name="Yan J."/>
            <person name="Xiong Y."/>
            <person name="Grigoriev I.V."/>
            <person name="Hibbett D.S."/>
            <person name="Nagy L.G."/>
        </authorList>
    </citation>
    <scope>NUCLEOTIDE SEQUENCE [LARGE SCALE GENOMIC DNA]</scope>
    <source>
        <strain evidence="9 10">SZMC22713</strain>
    </source>
</reference>
<dbReference type="Gene3D" id="1.20.120.1080">
    <property type="match status" value="1"/>
</dbReference>
<name>A0A4Y7Q6B8_9AGAM</name>
<dbReference type="InterPro" id="IPR007502">
    <property type="entry name" value="Helicase-assoc_dom"/>
</dbReference>
<dbReference type="SUPFAM" id="SSF52540">
    <property type="entry name" value="P-loop containing nucleoside triphosphate hydrolases"/>
    <property type="match status" value="1"/>
</dbReference>
<dbReference type="InterPro" id="IPR027417">
    <property type="entry name" value="P-loop_NTPase"/>
</dbReference>
<evidence type="ECO:0000313" key="9">
    <source>
        <dbReference type="EMBL" id="TDL23197.1"/>
    </source>
</evidence>
<dbReference type="PANTHER" id="PTHR18934">
    <property type="entry name" value="ATP-DEPENDENT RNA HELICASE"/>
    <property type="match status" value="1"/>
</dbReference>
<sequence>MLARELHSDPELSRYSVIILDEAHERSLHTDVLVSALKGIQKTRNSSTSKESAVNPLKIIIMSATLDAEKFSQFYDNAKVIYVKGRQHPVTIYHTVTSQNDYVDSAMRTFFQIHVDQPPGDVLIFLPGQDDIESLDKSIKAYEAQLPSEQMRVITCPLYAALPQTQQSKVFAPTPIGKRKCILATNIAETSITIPGVKYVIDSGKCKEKRHISRQTGSGMDTLLTQDISKSSAMQRTGRAGREGKGFCFRLYTEADFNQLVVSSVPEIQRCSLTSSMLQMKCLGLDLATMEFMDKPDDESVASSLKTLYILGAIGQQKELTDIGREMNQYPLEPPLARALLASKQHGCPLEAIDLLAVLSSSSKLFFDNTELRDEALEARRKFHHPSGDHLTTLNTFRAYQEIAGVENKAGRKDWCRKYFLNERTLNEAMNIRDQLRKIAERNGLDWKVSCGDNLELVLKSILRGMSQHTAMIRPDGTYKQIFGLSTVKIHPGSTLSNRKTPVIVYDELVFTGSSYARGVSAIPPSFISELPMAGVRTSS</sequence>
<evidence type="ECO:0000256" key="3">
    <source>
        <dbReference type="ARBA" id="ARBA00022801"/>
    </source>
</evidence>
<dbReference type="VEuPathDB" id="FungiDB:BD410DRAFT_787514"/>
<dbReference type="FunFam" id="3.40.50.300:FF:000145">
    <property type="entry name" value="probable ATP-dependent RNA helicase DHX40"/>
    <property type="match status" value="1"/>
</dbReference>
<evidence type="ECO:0000256" key="4">
    <source>
        <dbReference type="ARBA" id="ARBA00022806"/>
    </source>
</evidence>
<dbReference type="PROSITE" id="PS51194">
    <property type="entry name" value="HELICASE_CTER"/>
    <property type="match status" value="1"/>
</dbReference>
<keyword evidence="5" id="KW-0067">ATP-binding</keyword>
<evidence type="ECO:0000313" key="10">
    <source>
        <dbReference type="Proteomes" id="UP000294933"/>
    </source>
</evidence>
<dbReference type="Proteomes" id="UP000294933">
    <property type="component" value="Unassembled WGS sequence"/>
</dbReference>
<dbReference type="InterPro" id="IPR011709">
    <property type="entry name" value="DEAD-box_helicase_OB_fold"/>
</dbReference>
<dbReference type="PROSITE" id="PS00690">
    <property type="entry name" value="DEAH_ATP_HELICASE"/>
    <property type="match status" value="1"/>
</dbReference>
<protein>
    <recommendedName>
        <fullName evidence="1">RNA helicase</fullName>
        <ecNumber evidence="1">3.6.4.13</ecNumber>
    </recommendedName>
</protein>
<dbReference type="AlphaFoldDB" id="A0A4Y7Q6B8"/>
<dbReference type="InterPro" id="IPR048333">
    <property type="entry name" value="HA2_WH"/>
</dbReference>
<dbReference type="Pfam" id="PF07717">
    <property type="entry name" value="OB_NTP_bind"/>
    <property type="match status" value="1"/>
</dbReference>
<dbReference type="OrthoDB" id="10253254at2759"/>
<dbReference type="GO" id="GO:0005524">
    <property type="term" value="F:ATP binding"/>
    <property type="evidence" value="ECO:0007669"/>
    <property type="project" value="UniProtKB-KW"/>
</dbReference>
<dbReference type="STRING" id="50990.A0A4Y7Q6B8"/>
<dbReference type="InterPro" id="IPR014001">
    <property type="entry name" value="Helicase_ATP-bd"/>
</dbReference>
<evidence type="ECO:0000256" key="1">
    <source>
        <dbReference type="ARBA" id="ARBA00012552"/>
    </source>
</evidence>
<dbReference type="Pfam" id="PF21010">
    <property type="entry name" value="HA2_C"/>
    <property type="match status" value="1"/>
</dbReference>
<proteinExistence type="predicted"/>
<keyword evidence="2" id="KW-0547">Nucleotide-binding</keyword>
<accession>A0A4Y7Q6B8</accession>
<dbReference type="Pfam" id="PF04408">
    <property type="entry name" value="WHD_HA2"/>
    <property type="match status" value="1"/>
</dbReference>
<dbReference type="SMART" id="SM00490">
    <property type="entry name" value="HELICc"/>
    <property type="match status" value="1"/>
</dbReference>
<keyword evidence="4" id="KW-0347">Helicase</keyword>
<dbReference type="PROSITE" id="PS51192">
    <property type="entry name" value="HELICASE_ATP_BIND_1"/>
    <property type="match status" value="1"/>
</dbReference>
<dbReference type="PANTHER" id="PTHR18934:SF118">
    <property type="entry name" value="ATP-DEPENDENT RNA HELICASE DHX33"/>
    <property type="match status" value="1"/>
</dbReference>
<dbReference type="InterPro" id="IPR002464">
    <property type="entry name" value="DNA/RNA_helicase_DEAH_CS"/>
</dbReference>
<dbReference type="GO" id="GO:0016787">
    <property type="term" value="F:hydrolase activity"/>
    <property type="evidence" value="ECO:0007669"/>
    <property type="project" value="UniProtKB-KW"/>
</dbReference>
<dbReference type="Pfam" id="PF00271">
    <property type="entry name" value="Helicase_C"/>
    <property type="match status" value="1"/>
</dbReference>
<evidence type="ECO:0000259" key="8">
    <source>
        <dbReference type="PROSITE" id="PS51194"/>
    </source>
</evidence>
<dbReference type="GO" id="GO:0003725">
    <property type="term" value="F:double-stranded RNA binding"/>
    <property type="evidence" value="ECO:0007669"/>
    <property type="project" value="TreeGrafter"/>
</dbReference>
<dbReference type="InterPro" id="IPR001650">
    <property type="entry name" value="Helicase_C-like"/>
</dbReference>
<evidence type="ECO:0000256" key="2">
    <source>
        <dbReference type="ARBA" id="ARBA00022741"/>
    </source>
</evidence>
<gene>
    <name evidence="9" type="ORF">BD410DRAFT_787514</name>
</gene>
<dbReference type="GO" id="GO:1990904">
    <property type="term" value="C:ribonucleoprotein complex"/>
    <property type="evidence" value="ECO:0007669"/>
    <property type="project" value="UniProtKB-ARBA"/>
</dbReference>
<comment type="catalytic activity">
    <reaction evidence="6">
        <text>ATP + H2O = ADP + phosphate + H(+)</text>
        <dbReference type="Rhea" id="RHEA:13065"/>
        <dbReference type="ChEBI" id="CHEBI:15377"/>
        <dbReference type="ChEBI" id="CHEBI:15378"/>
        <dbReference type="ChEBI" id="CHEBI:30616"/>
        <dbReference type="ChEBI" id="CHEBI:43474"/>
        <dbReference type="ChEBI" id="CHEBI:456216"/>
        <dbReference type="EC" id="3.6.4.13"/>
    </reaction>
</comment>
<dbReference type="SMART" id="SM00847">
    <property type="entry name" value="HA2"/>
    <property type="match status" value="1"/>
</dbReference>
<dbReference type="EMBL" id="ML170171">
    <property type="protein sequence ID" value="TDL23197.1"/>
    <property type="molecule type" value="Genomic_DNA"/>
</dbReference>
<evidence type="ECO:0000256" key="5">
    <source>
        <dbReference type="ARBA" id="ARBA00022840"/>
    </source>
</evidence>
<feature type="domain" description="Helicase ATP-binding" evidence="7">
    <location>
        <begin position="1"/>
        <end position="84"/>
    </location>
</feature>
<dbReference type="Gene3D" id="3.40.50.300">
    <property type="entry name" value="P-loop containing nucleotide triphosphate hydrolases"/>
    <property type="match status" value="2"/>
</dbReference>
<organism evidence="9 10">
    <name type="scientific">Rickenella mellea</name>
    <dbReference type="NCBI Taxonomy" id="50990"/>
    <lineage>
        <taxon>Eukaryota</taxon>
        <taxon>Fungi</taxon>
        <taxon>Dikarya</taxon>
        <taxon>Basidiomycota</taxon>
        <taxon>Agaricomycotina</taxon>
        <taxon>Agaricomycetes</taxon>
        <taxon>Hymenochaetales</taxon>
        <taxon>Rickenellaceae</taxon>
        <taxon>Rickenella</taxon>
    </lineage>
</organism>
<dbReference type="GO" id="GO:0003724">
    <property type="term" value="F:RNA helicase activity"/>
    <property type="evidence" value="ECO:0007669"/>
    <property type="project" value="UniProtKB-EC"/>
</dbReference>
<dbReference type="EC" id="3.6.4.13" evidence="1"/>
<feature type="domain" description="Helicase C-terminal" evidence="8">
    <location>
        <begin position="109"/>
        <end position="284"/>
    </location>
</feature>
<dbReference type="CDD" id="cd18791">
    <property type="entry name" value="SF2_C_RHA"/>
    <property type="match status" value="1"/>
</dbReference>
<keyword evidence="10" id="KW-1185">Reference proteome</keyword>
<evidence type="ECO:0000256" key="6">
    <source>
        <dbReference type="ARBA" id="ARBA00047984"/>
    </source>
</evidence>
<dbReference type="GO" id="GO:0005730">
    <property type="term" value="C:nucleolus"/>
    <property type="evidence" value="ECO:0007669"/>
    <property type="project" value="TreeGrafter"/>
</dbReference>
<dbReference type="GO" id="GO:0045943">
    <property type="term" value="P:positive regulation of transcription by RNA polymerase I"/>
    <property type="evidence" value="ECO:0007669"/>
    <property type="project" value="TreeGrafter"/>
</dbReference>
<keyword evidence="3 9" id="KW-0378">Hydrolase</keyword>
<evidence type="ECO:0000259" key="7">
    <source>
        <dbReference type="PROSITE" id="PS51192"/>
    </source>
</evidence>